<dbReference type="EMBL" id="CP151762">
    <property type="protein sequence ID" value="WZU63104.1"/>
    <property type="molecule type" value="Genomic_DNA"/>
</dbReference>
<dbReference type="InterPro" id="IPR005119">
    <property type="entry name" value="LysR_subst-bd"/>
</dbReference>
<sequence>MMNIKKFKSWGQLQTVLTVAEVGSYRAAAHALGVTSSTVARHVDIISQEIGHPIFLPAGNRWELTDIGKELVAIAEATQSSLGFMLKDIENSDDFFGELQINTLSFINSDFLAPAMNLWREKFPQAQIVIEANDETTAIERGEADVALRLSRPDTPGVARFKVANCKIALYTPEGGDQDAWVGLPQSLDNLPEMQLARQLFRAFPIIRMDSYHAVANTSKATGLSCILPTCMARTYPDLRQLRFDDMQTHVDRELWFLFYETRKNDPAIKAAKCWIKGIFPSPNKCLCGKCD</sequence>
<name>A0AAN0NHY8_9RHOB</name>
<dbReference type="Pfam" id="PF03466">
    <property type="entry name" value="LysR_substrate"/>
    <property type="match status" value="1"/>
</dbReference>
<keyword evidence="2" id="KW-0805">Transcription regulation</keyword>
<feature type="domain" description="HTH lysR-type" evidence="5">
    <location>
        <begin position="12"/>
        <end position="65"/>
    </location>
</feature>
<dbReference type="Gene3D" id="3.40.190.10">
    <property type="entry name" value="Periplasmic binding protein-like II"/>
    <property type="match status" value="1"/>
</dbReference>
<dbReference type="RefSeq" id="WP_342069501.1">
    <property type="nucleotide sequence ID" value="NZ_CP151762.1"/>
</dbReference>
<dbReference type="GO" id="GO:0000976">
    <property type="term" value="F:transcription cis-regulatory region binding"/>
    <property type="evidence" value="ECO:0007669"/>
    <property type="project" value="TreeGrafter"/>
</dbReference>
<evidence type="ECO:0000256" key="3">
    <source>
        <dbReference type="ARBA" id="ARBA00023125"/>
    </source>
</evidence>
<keyword evidence="7" id="KW-1185">Reference proteome</keyword>
<dbReference type="InterPro" id="IPR036388">
    <property type="entry name" value="WH-like_DNA-bd_sf"/>
</dbReference>
<dbReference type="GO" id="GO:0003700">
    <property type="term" value="F:DNA-binding transcription factor activity"/>
    <property type="evidence" value="ECO:0007669"/>
    <property type="project" value="InterPro"/>
</dbReference>
<evidence type="ECO:0000256" key="1">
    <source>
        <dbReference type="ARBA" id="ARBA00009437"/>
    </source>
</evidence>
<dbReference type="PANTHER" id="PTHR30126">
    <property type="entry name" value="HTH-TYPE TRANSCRIPTIONAL REGULATOR"/>
    <property type="match status" value="1"/>
</dbReference>
<evidence type="ECO:0000256" key="4">
    <source>
        <dbReference type="ARBA" id="ARBA00023163"/>
    </source>
</evidence>
<dbReference type="KEGG" id="yag:AABB28_14755"/>
<dbReference type="PANTHER" id="PTHR30126:SF21">
    <property type="entry name" value="TRANSCRIPTIONAL REGULATOR-RELATED"/>
    <property type="match status" value="1"/>
</dbReference>
<accession>A0AAN0NHY8</accession>
<evidence type="ECO:0000256" key="2">
    <source>
        <dbReference type="ARBA" id="ARBA00023015"/>
    </source>
</evidence>
<dbReference type="InterPro" id="IPR000847">
    <property type="entry name" value="LysR_HTH_N"/>
</dbReference>
<dbReference type="Proteomes" id="UP001451782">
    <property type="component" value="Chromosome"/>
</dbReference>
<evidence type="ECO:0000313" key="7">
    <source>
        <dbReference type="Proteomes" id="UP001451782"/>
    </source>
</evidence>
<proteinExistence type="inferred from homology"/>
<keyword evidence="3" id="KW-0238">DNA-binding</keyword>
<dbReference type="SUPFAM" id="SSF46785">
    <property type="entry name" value="Winged helix' DNA-binding domain"/>
    <property type="match status" value="1"/>
</dbReference>
<dbReference type="PROSITE" id="PS50931">
    <property type="entry name" value="HTH_LYSR"/>
    <property type="match status" value="1"/>
</dbReference>
<reference evidence="6 7" key="1">
    <citation type="submission" date="2024-04" db="EMBL/GenBank/DDBJ databases">
        <title>Phylogenomic analyses of a clade within the roseobacter group suggest taxonomic reassignments of species of the genera Aestuariivita, Citreicella, Loktanella, Nautella, Pelagibaca, Ruegeria, Thalassobius, Thiobacimonas and Tropicibacter, and the proposal o.</title>
        <authorList>
            <person name="Jeon C.O."/>
        </authorList>
    </citation>
    <scope>NUCLEOTIDE SEQUENCE [LARGE SCALE GENOMIC DNA]</scope>
    <source>
        <strain evidence="6 7">G8-12</strain>
    </source>
</reference>
<dbReference type="CDD" id="cd05466">
    <property type="entry name" value="PBP2_LTTR_substrate"/>
    <property type="match status" value="1"/>
</dbReference>
<organism evidence="6 7">
    <name type="scientific">Yoonia algicola</name>
    <dbReference type="NCBI Taxonomy" id="3137368"/>
    <lineage>
        <taxon>Bacteria</taxon>
        <taxon>Pseudomonadati</taxon>
        <taxon>Pseudomonadota</taxon>
        <taxon>Alphaproteobacteria</taxon>
        <taxon>Rhodobacterales</taxon>
        <taxon>Paracoccaceae</taxon>
        <taxon>Yoonia</taxon>
    </lineage>
</organism>
<protein>
    <submittedName>
        <fullName evidence="6">LysR family transcriptional regulator</fullName>
    </submittedName>
</protein>
<gene>
    <name evidence="6" type="ORF">AABB28_14755</name>
</gene>
<dbReference type="SUPFAM" id="SSF53850">
    <property type="entry name" value="Periplasmic binding protein-like II"/>
    <property type="match status" value="1"/>
</dbReference>
<dbReference type="Pfam" id="PF00126">
    <property type="entry name" value="HTH_1"/>
    <property type="match status" value="1"/>
</dbReference>
<keyword evidence="4" id="KW-0804">Transcription</keyword>
<dbReference type="InterPro" id="IPR036390">
    <property type="entry name" value="WH_DNA-bd_sf"/>
</dbReference>
<dbReference type="AlphaFoldDB" id="A0AAN0NHY8"/>
<dbReference type="Gene3D" id="1.10.10.10">
    <property type="entry name" value="Winged helix-like DNA-binding domain superfamily/Winged helix DNA-binding domain"/>
    <property type="match status" value="1"/>
</dbReference>
<evidence type="ECO:0000313" key="6">
    <source>
        <dbReference type="EMBL" id="WZU63104.1"/>
    </source>
</evidence>
<comment type="similarity">
    <text evidence="1">Belongs to the LysR transcriptional regulatory family.</text>
</comment>
<evidence type="ECO:0000259" key="5">
    <source>
        <dbReference type="PROSITE" id="PS50931"/>
    </source>
</evidence>